<name>A2DUX8_TRIV3</name>
<sequence length="439" mass="50262">MTLIYQRTKVAIFGSDASAFHIFNVYYKNDDRYDVAAFISPDQNSTDGKYPALLSGSLYDNGIEIISLSRIHTLFLKKSIDRIIMTPQSMILGNYMNITAFSLAQKCTVITYPFGKLQIPPPKAMVSFFSDTQFYMPIFMNFIELFLAANASPAVIIPMPEKLIGTHEYIEVSTLQTLGHHETKIDPELYDLCKEIIAKGLKTFFVLDFNKFSKDILGDDSFNVMFFFGYKSMPTFFSSHFLIYCCDDFTFGEHIDEHHSSIIAQQADLVLYCQVKVTDESILKFKEFTKSQIFMVPVTYQVARSHCYQNQPVLAVDDNYSSVTCSATNSMACHIAENYNMKPVDPSRFKPYAGNKLLHEPNYLHVKSLPYPSIYNLSEFVNDVNSMMDIKAVLITSMKVLDLQLNKQILHVQFDVNLTGITREMVKLPRTFVKQWKKK</sequence>
<dbReference type="AlphaFoldDB" id="A2DUX8"/>
<gene>
    <name evidence="1" type="ORF">TVAG_160360</name>
</gene>
<evidence type="ECO:0000313" key="1">
    <source>
        <dbReference type="EMBL" id="EAY15863.1"/>
    </source>
</evidence>
<dbReference type="VEuPathDB" id="TrichDB:TVAGG3_0259010"/>
<dbReference type="PANTHER" id="PTHR42869">
    <property type="entry name" value="SLL0572 PROTEIN"/>
    <property type="match status" value="1"/>
</dbReference>
<organism evidence="1 2">
    <name type="scientific">Trichomonas vaginalis (strain ATCC PRA-98 / G3)</name>
    <dbReference type="NCBI Taxonomy" id="412133"/>
    <lineage>
        <taxon>Eukaryota</taxon>
        <taxon>Metamonada</taxon>
        <taxon>Parabasalia</taxon>
        <taxon>Trichomonadida</taxon>
        <taxon>Trichomonadidae</taxon>
        <taxon>Trichomonas</taxon>
    </lineage>
</organism>
<dbReference type="KEGG" id="tva:4773870"/>
<dbReference type="PANTHER" id="PTHR42869:SF1">
    <property type="entry name" value="SLL0572 PROTEIN"/>
    <property type="match status" value="1"/>
</dbReference>
<dbReference type="Proteomes" id="UP000001542">
    <property type="component" value="Unassembled WGS sequence"/>
</dbReference>
<dbReference type="VEuPathDB" id="TrichDB:TVAG_160360"/>
<reference evidence="1" key="2">
    <citation type="journal article" date="2007" name="Science">
        <title>Draft genome sequence of the sexually transmitted pathogen Trichomonas vaginalis.</title>
        <authorList>
            <person name="Carlton J.M."/>
            <person name="Hirt R.P."/>
            <person name="Silva J.C."/>
            <person name="Delcher A.L."/>
            <person name="Schatz M."/>
            <person name="Zhao Q."/>
            <person name="Wortman J.R."/>
            <person name="Bidwell S.L."/>
            <person name="Alsmark U.C.M."/>
            <person name="Besteiro S."/>
            <person name="Sicheritz-Ponten T."/>
            <person name="Noel C.J."/>
            <person name="Dacks J.B."/>
            <person name="Foster P.G."/>
            <person name="Simillion C."/>
            <person name="Van de Peer Y."/>
            <person name="Miranda-Saavedra D."/>
            <person name="Barton G.J."/>
            <person name="Westrop G.D."/>
            <person name="Mueller S."/>
            <person name="Dessi D."/>
            <person name="Fiori P.L."/>
            <person name="Ren Q."/>
            <person name="Paulsen I."/>
            <person name="Zhang H."/>
            <person name="Bastida-Corcuera F.D."/>
            <person name="Simoes-Barbosa A."/>
            <person name="Brown M.T."/>
            <person name="Hayes R.D."/>
            <person name="Mukherjee M."/>
            <person name="Okumura C.Y."/>
            <person name="Schneider R."/>
            <person name="Smith A.J."/>
            <person name="Vanacova S."/>
            <person name="Villalvazo M."/>
            <person name="Haas B.J."/>
            <person name="Pertea M."/>
            <person name="Feldblyum T.V."/>
            <person name="Utterback T.R."/>
            <person name="Shu C.L."/>
            <person name="Osoegawa K."/>
            <person name="de Jong P.J."/>
            <person name="Hrdy I."/>
            <person name="Horvathova L."/>
            <person name="Zubacova Z."/>
            <person name="Dolezal P."/>
            <person name="Malik S.B."/>
            <person name="Logsdon J.M. Jr."/>
            <person name="Henze K."/>
            <person name="Gupta A."/>
            <person name="Wang C.C."/>
            <person name="Dunne R.L."/>
            <person name="Upcroft J.A."/>
            <person name="Upcroft P."/>
            <person name="White O."/>
            <person name="Salzberg S.L."/>
            <person name="Tang P."/>
            <person name="Chiu C.-H."/>
            <person name="Lee Y.-S."/>
            <person name="Embley T.M."/>
            <person name="Coombs G.H."/>
            <person name="Mottram J.C."/>
            <person name="Tachezy J."/>
            <person name="Fraser-Liggett C.M."/>
            <person name="Johnson P.J."/>
        </authorList>
    </citation>
    <scope>NUCLEOTIDE SEQUENCE [LARGE SCALE GENOMIC DNA]</scope>
    <source>
        <strain evidence="1">G3</strain>
    </source>
</reference>
<evidence type="ECO:0000313" key="2">
    <source>
        <dbReference type="Proteomes" id="UP000001542"/>
    </source>
</evidence>
<proteinExistence type="predicted"/>
<keyword evidence="2" id="KW-1185">Reference proteome</keyword>
<dbReference type="InterPro" id="IPR053199">
    <property type="entry name" value="cDPG_synthetase-like"/>
</dbReference>
<accession>A2DUX8</accession>
<dbReference type="InParanoid" id="A2DUX8"/>
<reference evidence="1" key="1">
    <citation type="submission" date="2006-10" db="EMBL/GenBank/DDBJ databases">
        <authorList>
            <person name="Amadeo P."/>
            <person name="Zhao Q."/>
            <person name="Wortman J."/>
            <person name="Fraser-Liggett C."/>
            <person name="Carlton J."/>
        </authorList>
    </citation>
    <scope>NUCLEOTIDE SEQUENCE</scope>
    <source>
        <strain evidence="1">G3</strain>
    </source>
</reference>
<dbReference type="RefSeq" id="XP_001328086.1">
    <property type="nucleotide sequence ID" value="XM_001328051.1"/>
</dbReference>
<protein>
    <submittedName>
        <fullName evidence="1">Uncharacterized protein</fullName>
    </submittedName>
</protein>
<dbReference type="EMBL" id="DS113250">
    <property type="protein sequence ID" value="EAY15863.1"/>
    <property type="molecule type" value="Genomic_DNA"/>
</dbReference>